<dbReference type="FunFam" id="2.60.11.10:FF:000001">
    <property type="entry name" value="Cytochrome c oxidase subunit 5B, mitochondrial"/>
    <property type="match status" value="1"/>
</dbReference>
<evidence type="ECO:0000256" key="2">
    <source>
        <dbReference type="ARBA" id="ARBA00020224"/>
    </source>
</evidence>
<dbReference type="Gene3D" id="2.60.11.10">
    <property type="entry name" value="Cytochrome c oxidase, subunit Vb"/>
    <property type="match status" value="1"/>
</dbReference>
<evidence type="ECO:0000313" key="12">
    <source>
        <dbReference type="Ensembl" id="ENSENLP00000005245.1"/>
    </source>
</evidence>
<sequence length="130" mass="14460">MAARLLLRTATRAATTCRAARSASVPALTRCMSGRGIPTDEEQATGLEKIIMETMKEGKDPYNMLKPKSYSGTKEDPNIVPSITNRRIVAVSVSEEDNTAIVWFWIHEGEAQRCPSCGSYYKLVHYDLPH</sequence>
<dbReference type="PROSITE" id="PS00848">
    <property type="entry name" value="COX5B_1"/>
    <property type="match status" value="1"/>
</dbReference>
<dbReference type="InParanoid" id="A0A665T543"/>
<dbReference type="GO" id="GO:0006123">
    <property type="term" value="P:mitochondrial electron transport, cytochrome c to oxygen"/>
    <property type="evidence" value="ECO:0007669"/>
    <property type="project" value="InterPro"/>
</dbReference>
<keyword evidence="8" id="KW-0496">Mitochondrion</keyword>
<dbReference type="SUPFAM" id="SSF57802">
    <property type="entry name" value="Rubredoxin-like"/>
    <property type="match status" value="1"/>
</dbReference>
<evidence type="ECO:0000256" key="7">
    <source>
        <dbReference type="ARBA" id="ARBA00022990"/>
    </source>
</evidence>
<dbReference type="AlphaFoldDB" id="A0A665T543"/>
<reference evidence="12" key="1">
    <citation type="submission" date="2021-04" db="EMBL/GenBank/DDBJ databases">
        <authorList>
            <consortium name="Wellcome Sanger Institute Data Sharing"/>
        </authorList>
    </citation>
    <scope>NUCLEOTIDE SEQUENCE [LARGE SCALE GENOMIC DNA]</scope>
</reference>
<dbReference type="GO" id="GO:0045277">
    <property type="term" value="C:respiratory chain complex IV"/>
    <property type="evidence" value="ECO:0007669"/>
    <property type="project" value="InterPro"/>
</dbReference>
<dbReference type="PROSITE" id="PS51359">
    <property type="entry name" value="COX5B_2"/>
    <property type="match status" value="1"/>
</dbReference>
<feature type="binding site" evidence="11">
    <location>
        <position position="114"/>
    </location>
    <ligand>
        <name>Zn(2+)</name>
        <dbReference type="ChEBI" id="CHEBI:29105"/>
    </ligand>
</feature>
<dbReference type="GO" id="GO:0005743">
    <property type="term" value="C:mitochondrial inner membrane"/>
    <property type="evidence" value="ECO:0007669"/>
    <property type="project" value="UniProtKB-SubCell"/>
</dbReference>
<dbReference type="Pfam" id="PF01215">
    <property type="entry name" value="COX5B"/>
    <property type="match status" value="1"/>
</dbReference>
<evidence type="ECO:0000256" key="8">
    <source>
        <dbReference type="ARBA" id="ARBA00023128"/>
    </source>
</evidence>
<reference evidence="12" key="2">
    <citation type="submission" date="2025-08" db="UniProtKB">
        <authorList>
            <consortium name="Ensembl"/>
        </authorList>
    </citation>
    <scope>IDENTIFICATION</scope>
</reference>
<dbReference type="CDD" id="cd00924">
    <property type="entry name" value="Cyt_c_Oxidase_Vb"/>
    <property type="match status" value="1"/>
</dbReference>
<dbReference type="Proteomes" id="UP000472264">
    <property type="component" value="Chromosome 12"/>
</dbReference>
<feature type="binding site" evidence="11">
    <location>
        <position position="117"/>
    </location>
    <ligand>
        <name>Zn(2+)</name>
        <dbReference type="ChEBI" id="CHEBI:29105"/>
    </ligand>
</feature>
<evidence type="ECO:0000256" key="10">
    <source>
        <dbReference type="ARBA" id="ARBA00031048"/>
    </source>
</evidence>
<dbReference type="Ensembl" id="ENSENLT00000005509.1">
    <property type="protein sequence ID" value="ENSENLP00000005245.1"/>
    <property type="gene ID" value="ENSENLG00000002557.1"/>
</dbReference>
<keyword evidence="13" id="KW-1185">Reference proteome</keyword>
<evidence type="ECO:0000256" key="4">
    <source>
        <dbReference type="ARBA" id="ARBA00022792"/>
    </source>
</evidence>
<gene>
    <name evidence="12" type="primary">zgc:86599</name>
</gene>
<evidence type="ECO:0000256" key="9">
    <source>
        <dbReference type="ARBA" id="ARBA00023136"/>
    </source>
</evidence>
<evidence type="ECO:0000313" key="13">
    <source>
        <dbReference type="Proteomes" id="UP000472264"/>
    </source>
</evidence>
<accession>A0A665T543</accession>
<reference evidence="12" key="3">
    <citation type="submission" date="2025-09" db="UniProtKB">
        <authorList>
            <consortium name="Ensembl"/>
        </authorList>
    </citation>
    <scope>IDENTIFICATION</scope>
</reference>
<name>A0A665T543_ECHNA</name>
<evidence type="ECO:0000256" key="3">
    <source>
        <dbReference type="ARBA" id="ARBA00022723"/>
    </source>
</evidence>
<keyword evidence="5 11" id="KW-0862">Zinc</keyword>
<keyword evidence="7" id="KW-0007">Acetylation</keyword>
<keyword evidence="6" id="KW-0809">Transit peptide</keyword>
<dbReference type="InterPro" id="IPR002124">
    <property type="entry name" value="Cyt_c_oxidase_su5b"/>
</dbReference>
<evidence type="ECO:0000256" key="6">
    <source>
        <dbReference type="ARBA" id="ARBA00022946"/>
    </source>
</evidence>
<keyword evidence="9" id="KW-0472">Membrane</keyword>
<dbReference type="OMA" id="WGAISHT"/>
<evidence type="ECO:0000256" key="1">
    <source>
        <dbReference type="ARBA" id="ARBA00004273"/>
    </source>
</evidence>
<dbReference type="GO" id="GO:0046872">
    <property type="term" value="F:metal ion binding"/>
    <property type="evidence" value="ECO:0007669"/>
    <property type="project" value="UniProtKB-KW"/>
</dbReference>
<dbReference type="PANTHER" id="PTHR10122">
    <property type="entry name" value="CYTOCHROME C OXIDASE SUBUNIT 5B, MITOCHONDRIAL"/>
    <property type="match status" value="1"/>
</dbReference>
<organism evidence="12 13">
    <name type="scientific">Echeneis naucrates</name>
    <name type="common">Live sharksucker</name>
    <dbReference type="NCBI Taxonomy" id="173247"/>
    <lineage>
        <taxon>Eukaryota</taxon>
        <taxon>Metazoa</taxon>
        <taxon>Chordata</taxon>
        <taxon>Craniata</taxon>
        <taxon>Vertebrata</taxon>
        <taxon>Euteleostomi</taxon>
        <taxon>Actinopterygii</taxon>
        <taxon>Neopterygii</taxon>
        <taxon>Teleostei</taxon>
        <taxon>Neoteleostei</taxon>
        <taxon>Acanthomorphata</taxon>
        <taxon>Carangaria</taxon>
        <taxon>Carangiformes</taxon>
        <taxon>Echeneidae</taxon>
        <taxon>Echeneis</taxon>
    </lineage>
</organism>
<keyword evidence="3 11" id="KW-0479">Metal-binding</keyword>
<dbReference type="InterPro" id="IPR036972">
    <property type="entry name" value="Cyt_c_oxidase_su5b_sf"/>
</dbReference>
<proteinExistence type="predicted"/>
<keyword evidence="4" id="KW-0999">Mitochondrion inner membrane</keyword>
<evidence type="ECO:0000256" key="11">
    <source>
        <dbReference type="PIRSR" id="PIRSR602124-1"/>
    </source>
</evidence>
<comment type="subcellular location">
    <subcellularLocation>
        <location evidence="1">Mitochondrion inner membrane</location>
    </subcellularLocation>
</comment>
<dbReference type="PANTHER" id="PTHR10122:SF0">
    <property type="entry name" value="CYTOCHROME C OXIDASE SUBUNIT 5B, ISOFORM A-RELATED"/>
    <property type="match status" value="1"/>
</dbReference>
<evidence type="ECO:0000256" key="5">
    <source>
        <dbReference type="ARBA" id="ARBA00022833"/>
    </source>
</evidence>
<protein>
    <recommendedName>
        <fullName evidence="2">Cytochrome c oxidase subunit 5B, mitochondrial</fullName>
    </recommendedName>
    <alternativeName>
        <fullName evidence="10">Cytochrome c oxidase polypeptide Vb</fullName>
    </alternativeName>
</protein>